<comment type="subcellular location">
    <subcellularLocation>
        <location evidence="8">Cytoplasm</location>
    </subcellularLocation>
</comment>
<organism evidence="11 12">
    <name type="scientific">Insulibacter thermoxylanivorax</name>
    <dbReference type="NCBI Taxonomy" id="2749268"/>
    <lineage>
        <taxon>Bacteria</taxon>
        <taxon>Bacillati</taxon>
        <taxon>Bacillota</taxon>
        <taxon>Bacilli</taxon>
        <taxon>Bacillales</taxon>
        <taxon>Paenibacillaceae</taxon>
        <taxon>Insulibacter</taxon>
    </lineage>
</organism>
<dbReference type="InterPro" id="IPR022450">
    <property type="entry name" value="TsaD"/>
</dbReference>
<feature type="compositionally biased region" description="Polar residues" evidence="9">
    <location>
        <begin position="43"/>
        <end position="75"/>
    </location>
</feature>
<keyword evidence="11" id="KW-0540">Nuclease</keyword>
<evidence type="ECO:0000256" key="6">
    <source>
        <dbReference type="ARBA" id="ARBA00023315"/>
    </source>
</evidence>
<dbReference type="Pfam" id="PF00814">
    <property type="entry name" value="TsaD"/>
    <property type="match status" value="1"/>
</dbReference>
<dbReference type="SUPFAM" id="SSF53067">
    <property type="entry name" value="Actin-like ATPase domain"/>
    <property type="match status" value="1"/>
</dbReference>
<dbReference type="GO" id="GO:0005506">
    <property type="term" value="F:iron ion binding"/>
    <property type="evidence" value="ECO:0007669"/>
    <property type="project" value="UniProtKB-UniRule"/>
</dbReference>
<dbReference type="GO" id="GO:0061711">
    <property type="term" value="F:tRNA N(6)-L-threonylcarbamoyladenine synthase activity"/>
    <property type="evidence" value="ECO:0007669"/>
    <property type="project" value="UniProtKB-EC"/>
</dbReference>
<feature type="binding site" evidence="8">
    <location>
        <position position="249"/>
    </location>
    <ligand>
        <name>substrate</name>
    </ligand>
</feature>
<keyword evidence="4 8" id="KW-0479">Metal-binding</keyword>
<evidence type="ECO:0000256" key="4">
    <source>
        <dbReference type="ARBA" id="ARBA00022723"/>
    </source>
</evidence>
<comment type="catalytic activity">
    <reaction evidence="7 8">
        <text>L-threonylcarbamoyladenylate + adenosine(37) in tRNA = N(6)-L-threonylcarbamoyladenosine(37) in tRNA + AMP + H(+)</text>
        <dbReference type="Rhea" id="RHEA:37059"/>
        <dbReference type="Rhea" id="RHEA-COMP:10162"/>
        <dbReference type="Rhea" id="RHEA-COMP:10163"/>
        <dbReference type="ChEBI" id="CHEBI:15378"/>
        <dbReference type="ChEBI" id="CHEBI:73682"/>
        <dbReference type="ChEBI" id="CHEBI:74411"/>
        <dbReference type="ChEBI" id="CHEBI:74418"/>
        <dbReference type="ChEBI" id="CHEBI:456215"/>
        <dbReference type="EC" id="2.3.1.234"/>
    </reaction>
</comment>
<dbReference type="InterPro" id="IPR017861">
    <property type="entry name" value="KAE1/TsaD"/>
</dbReference>
<dbReference type="RefSeq" id="WP_242457385.1">
    <property type="nucleotide sequence ID" value="NZ_BMAQ01000003.1"/>
</dbReference>
<dbReference type="GO" id="GO:0004519">
    <property type="term" value="F:endonuclease activity"/>
    <property type="evidence" value="ECO:0007669"/>
    <property type="project" value="UniProtKB-KW"/>
</dbReference>
<dbReference type="EC" id="2.3.1.234" evidence="8"/>
<dbReference type="AlphaFoldDB" id="A0A916QEU2"/>
<dbReference type="Gene3D" id="3.30.420.40">
    <property type="match status" value="2"/>
</dbReference>
<dbReference type="PROSITE" id="PS01016">
    <property type="entry name" value="GLYCOPROTEASE"/>
    <property type="match status" value="1"/>
</dbReference>
<gene>
    <name evidence="8" type="primary">tsaD</name>
    <name evidence="11" type="ORF">PRECH8_03730</name>
</gene>
<name>A0A916QEU2_9BACL</name>
<comment type="cofactor">
    <cofactor evidence="8">
        <name>Fe(2+)</name>
        <dbReference type="ChEBI" id="CHEBI:29033"/>
    </cofactor>
    <text evidence="8">Binds 1 Fe(2+) ion per subunit.</text>
</comment>
<keyword evidence="6 8" id="KW-0012">Acyltransferase</keyword>
<comment type="function">
    <text evidence="8">Required for the formation of a threonylcarbamoyl group on adenosine at position 37 (t(6)A37) in tRNAs that read codons beginning with adenine. Is involved in the transfer of the threonylcarbamoyl moiety of threonylcarbamoyl-AMP (TC-AMP) to the N6 group of A37, together with TsaE and TsaB. TsaD likely plays a direct catalytic role in this reaction.</text>
</comment>
<dbReference type="GO" id="GO:0003677">
    <property type="term" value="F:DNA binding"/>
    <property type="evidence" value="ECO:0007669"/>
    <property type="project" value="UniProtKB-KW"/>
</dbReference>
<dbReference type="GO" id="GO:0002949">
    <property type="term" value="P:tRNA threonylcarbamoyladenosine modification"/>
    <property type="evidence" value="ECO:0007669"/>
    <property type="project" value="UniProtKB-UniRule"/>
</dbReference>
<keyword evidence="11" id="KW-0378">Hydrolase</keyword>
<dbReference type="PANTHER" id="PTHR11735:SF6">
    <property type="entry name" value="TRNA N6-ADENOSINE THREONYLCARBAMOYLTRANSFERASE, MITOCHONDRIAL"/>
    <property type="match status" value="1"/>
</dbReference>
<dbReference type="InterPro" id="IPR000905">
    <property type="entry name" value="Gcp-like_dom"/>
</dbReference>
<keyword evidence="2 8" id="KW-0808">Transferase</keyword>
<keyword evidence="11" id="KW-0255">Endonuclease</keyword>
<evidence type="ECO:0000256" key="9">
    <source>
        <dbReference type="SAM" id="MobiDB-lite"/>
    </source>
</evidence>
<feature type="binding site" evidence="8">
    <location>
        <position position="383"/>
    </location>
    <ligand>
        <name>Fe cation</name>
        <dbReference type="ChEBI" id="CHEBI:24875"/>
    </ligand>
</feature>
<dbReference type="InterPro" id="IPR043129">
    <property type="entry name" value="ATPase_NBD"/>
</dbReference>
<dbReference type="NCBIfam" id="TIGR03723">
    <property type="entry name" value="T6A_TsaD_YgjD"/>
    <property type="match status" value="1"/>
</dbReference>
<feature type="compositionally biased region" description="Basic and acidic residues" evidence="9">
    <location>
        <begin position="1"/>
        <end position="10"/>
    </location>
</feature>
<accession>A0A916QEU2</accession>
<dbReference type="Proteomes" id="UP000654993">
    <property type="component" value="Unassembled WGS sequence"/>
</dbReference>
<protein>
    <recommendedName>
        <fullName evidence="8">tRNA N6-adenosine threonylcarbamoyltransferase</fullName>
        <ecNumber evidence="8">2.3.1.234</ecNumber>
    </recommendedName>
    <alternativeName>
        <fullName evidence="8">N6-L-threonylcarbamoyladenine synthase</fullName>
        <shortName evidence="8">t(6)A synthase</shortName>
    </alternativeName>
    <alternativeName>
        <fullName evidence="8">t(6)A37 threonylcarbamoyladenosine biosynthesis protein TsaD</fullName>
    </alternativeName>
    <alternativeName>
        <fullName evidence="8">tRNA threonylcarbamoyladenosine biosynthesis protein TsaD</fullName>
    </alternativeName>
</protein>
<feature type="binding site" evidence="8">
    <location>
        <position position="266"/>
    </location>
    <ligand>
        <name>substrate</name>
    </ligand>
</feature>
<keyword evidence="3 8" id="KW-0819">tRNA processing</keyword>
<evidence type="ECO:0000256" key="1">
    <source>
        <dbReference type="ARBA" id="ARBA00022490"/>
    </source>
</evidence>
<feature type="binding site" evidence="8">
    <location>
        <position position="262"/>
    </location>
    <ligand>
        <name>substrate</name>
    </ligand>
</feature>
<comment type="caution">
    <text evidence="11">The sequence shown here is derived from an EMBL/GenBank/DDBJ whole genome shotgun (WGS) entry which is preliminary data.</text>
</comment>
<evidence type="ECO:0000256" key="3">
    <source>
        <dbReference type="ARBA" id="ARBA00022694"/>
    </source>
</evidence>
<feature type="binding site" evidence="8">
    <location>
        <position position="198"/>
    </location>
    <ligand>
        <name>Fe cation</name>
        <dbReference type="ChEBI" id="CHEBI:24875"/>
    </ligand>
</feature>
<comment type="similarity">
    <text evidence="8">Belongs to the KAE1 / TsaD family.</text>
</comment>
<feature type="region of interest" description="Disordered" evidence="9">
    <location>
        <begin position="1"/>
        <end position="82"/>
    </location>
</feature>
<reference evidence="11" key="2">
    <citation type="journal article" date="2021" name="Data Brief">
        <title>Draft genome sequence data of the facultative, thermophilic, xylanolytic bacterium Paenibacillus sp. strain DA-C8.</title>
        <authorList>
            <person name="Chhe C."/>
            <person name="Uke A."/>
            <person name="Baramee S."/>
            <person name="Ungkulpasvich U."/>
            <person name="Tachaapaikoon C."/>
            <person name="Pason P."/>
            <person name="Waeonukul R."/>
            <person name="Ratanakhanokchai K."/>
            <person name="Kosugi A."/>
        </authorList>
    </citation>
    <scope>NUCLEOTIDE SEQUENCE</scope>
    <source>
        <strain evidence="11">DA-C8</strain>
    </source>
</reference>
<dbReference type="HAMAP" id="MF_01445">
    <property type="entry name" value="TsaD"/>
    <property type="match status" value="1"/>
</dbReference>
<evidence type="ECO:0000313" key="12">
    <source>
        <dbReference type="Proteomes" id="UP000654993"/>
    </source>
</evidence>
<sequence length="420" mass="44898">MVMHKDERASDPLTAGAGGKRDHQQSAAVGGVSHAAERKPTAGASSNDADSQLKSTADSGSSNDAQHQLTSGSGNTREHQKKPVRILAIETSCDETSVAIVEDGRRMLANVVSSQVDIHEKYGGVVPEIASRKHVETITVMLEEALQQADTSLDEISAVAVTQGPGLVGSLLVGVVAAKTLALALDVPLIGTHHIAGHIYANELVQPLEYPLVALVVSGGHTELIHMPARGEFRIIGQTRDDAVGEAYDKVARALGLPYPGGPHIDRLAQMTDDPLELPRAWLEQDSYDFSFSGLKSAVLNVLNQTKMRGEVIPPARVARGFQESVCDVLAEKAMRAVQEFGARQLVLAGGVAANRGLRTVLAERCAQAGMQLVVPPIELCTDNAAMIGAAAYLKWERQSFTPLDMKAKPLFTLEEWMNE</sequence>
<feature type="binding site" evidence="8">
    <location>
        <begin position="216"/>
        <end position="220"/>
    </location>
    <ligand>
        <name>substrate</name>
    </ligand>
</feature>
<proteinExistence type="inferred from homology"/>
<dbReference type="InterPro" id="IPR017860">
    <property type="entry name" value="Peptidase_M22_CS"/>
</dbReference>
<dbReference type="NCBIfam" id="TIGR00329">
    <property type="entry name" value="gcp_kae1"/>
    <property type="match status" value="1"/>
</dbReference>
<dbReference type="FunFam" id="3.30.420.40:FF:000012">
    <property type="entry name" value="tRNA N6-adenosine threonylcarbamoyltransferase"/>
    <property type="match status" value="1"/>
</dbReference>
<evidence type="ECO:0000259" key="10">
    <source>
        <dbReference type="Pfam" id="PF00814"/>
    </source>
</evidence>
<dbReference type="CDD" id="cd24133">
    <property type="entry name" value="ASKHA_NBD_TsaD_bac"/>
    <property type="match status" value="1"/>
</dbReference>
<feature type="binding site" evidence="8">
    <location>
        <position position="355"/>
    </location>
    <ligand>
        <name>substrate</name>
    </ligand>
</feature>
<evidence type="ECO:0000256" key="7">
    <source>
        <dbReference type="ARBA" id="ARBA00048117"/>
    </source>
</evidence>
<dbReference type="PRINTS" id="PR00789">
    <property type="entry name" value="OSIALOPTASE"/>
</dbReference>
<feature type="domain" description="Gcp-like" evidence="10">
    <location>
        <begin position="107"/>
        <end position="389"/>
    </location>
</feature>
<dbReference type="GO" id="GO:0005737">
    <property type="term" value="C:cytoplasm"/>
    <property type="evidence" value="ECO:0007669"/>
    <property type="project" value="UniProtKB-SubCell"/>
</dbReference>
<keyword evidence="11" id="KW-0238">DNA-binding</keyword>
<dbReference type="EMBL" id="BMAQ01000003">
    <property type="protein sequence ID" value="GFR37077.1"/>
    <property type="molecule type" value="Genomic_DNA"/>
</dbReference>
<evidence type="ECO:0000313" key="11">
    <source>
        <dbReference type="EMBL" id="GFR37077.1"/>
    </source>
</evidence>
<evidence type="ECO:0000256" key="8">
    <source>
        <dbReference type="HAMAP-Rule" id="MF_01445"/>
    </source>
</evidence>
<dbReference type="FunFam" id="3.30.420.40:FF:000040">
    <property type="entry name" value="tRNA N6-adenosine threonylcarbamoyltransferase"/>
    <property type="match status" value="1"/>
</dbReference>
<feature type="binding site" evidence="8">
    <location>
        <position position="194"/>
    </location>
    <ligand>
        <name>Fe cation</name>
        <dbReference type="ChEBI" id="CHEBI:24875"/>
    </ligand>
</feature>
<reference evidence="11" key="1">
    <citation type="submission" date="2020-08" db="EMBL/GenBank/DDBJ databases">
        <authorList>
            <person name="Uke A."/>
            <person name="Chhe C."/>
            <person name="Baramee S."/>
            <person name="Kosugi A."/>
        </authorList>
    </citation>
    <scope>NUCLEOTIDE SEQUENCE</scope>
    <source>
        <strain evidence="11">DA-C8</strain>
    </source>
</reference>
<keyword evidence="12" id="KW-1185">Reference proteome</keyword>
<keyword evidence="1 8" id="KW-0963">Cytoplasm</keyword>
<keyword evidence="5 8" id="KW-0408">Iron</keyword>
<evidence type="ECO:0000256" key="5">
    <source>
        <dbReference type="ARBA" id="ARBA00023004"/>
    </source>
</evidence>
<evidence type="ECO:0000256" key="2">
    <source>
        <dbReference type="ARBA" id="ARBA00022679"/>
    </source>
</evidence>
<dbReference type="PANTHER" id="PTHR11735">
    <property type="entry name" value="TRNA N6-ADENOSINE THREONYLCARBAMOYLTRANSFERASE"/>
    <property type="match status" value="1"/>
</dbReference>